<dbReference type="EMBL" id="MU806002">
    <property type="protein sequence ID" value="KAJ3842551.1"/>
    <property type="molecule type" value="Genomic_DNA"/>
</dbReference>
<accession>A0AA38UIV1</accession>
<reference evidence="2" key="1">
    <citation type="submission" date="2022-08" db="EMBL/GenBank/DDBJ databases">
        <authorList>
            <consortium name="DOE Joint Genome Institute"/>
            <person name="Min B."/>
            <person name="Riley R."/>
            <person name="Sierra-Patev S."/>
            <person name="Naranjo-Ortiz M."/>
            <person name="Looney B."/>
            <person name="Konkel Z."/>
            <person name="Slot J.C."/>
            <person name="Sakamoto Y."/>
            <person name="Steenwyk J.L."/>
            <person name="Rokas A."/>
            <person name="Carro J."/>
            <person name="Camarero S."/>
            <person name="Ferreira P."/>
            <person name="Molpeceres G."/>
            <person name="Ruiz-Duenas F.J."/>
            <person name="Serrano A."/>
            <person name="Henrissat B."/>
            <person name="Drula E."/>
            <person name="Hughes K.W."/>
            <person name="Mata J.L."/>
            <person name="Ishikawa N.K."/>
            <person name="Vargas-Isla R."/>
            <person name="Ushijima S."/>
            <person name="Smith C.A."/>
            <person name="Ahrendt S."/>
            <person name="Andreopoulos W."/>
            <person name="He G."/>
            <person name="Labutti K."/>
            <person name="Lipzen A."/>
            <person name="Ng V."/>
            <person name="Sandor L."/>
            <person name="Barry K."/>
            <person name="Martinez A.T."/>
            <person name="Xiao Y."/>
            <person name="Gibbons J.G."/>
            <person name="Terashima K."/>
            <person name="Hibbett D.S."/>
            <person name="Grigoriev I.V."/>
        </authorList>
    </citation>
    <scope>NUCLEOTIDE SEQUENCE</scope>
    <source>
        <strain evidence="2">TFB9207</strain>
    </source>
</reference>
<gene>
    <name evidence="2" type="ORF">F5878DRAFT_383519</name>
</gene>
<organism evidence="2 3">
    <name type="scientific">Lentinula raphanica</name>
    <dbReference type="NCBI Taxonomy" id="153919"/>
    <lineage>
        <taxon>Eukaryota</taxon>
        <taxon>Fungi</taxon>
        <taxon>Dikarya</taxon>
        <taxon>Basidiomycota</taxon>
        <taxon>Agaricomycotina</taxon>
        <taxon>Agaricomycetes</taxon>
        <taxon>Agaricomycetidae</taxon>
        <taxon>Agaricales</taxon>
        <taxon>Marasmiineae</taxon>
        <taxon>Omphalotaceae</taxon>
        <taxon>Lentinula</taxon>
    </lineage>
</organism>
<dbReference type="Proteomes" id="UP001163846">
    <property type="component" value="Unassembled WGS sequence"/>
</dbReference>
<sequence length="186" mass="20078">MMFHFRSVLLGLTGSLLAAELSVFPVRVHAIPATRTVTLFGVQTSTTTTRTEVSLPPATPAPVTSYSVLGTTIVDGVTMTAYGEDDIYRVVFQGEYESVNGSTKTIWTPSTLSDPVIGHYEYTVGASAFGYYESDTLPDGAVFPVIVGSCSFGSSTGRLDWIGHSLDDFRGLCLIHGNCQHEQFHK</sequence>
<dbReference type="AlphaFoldDB" id="A0AA38UIV1"/>
<feature type="chain" id="PRO_5041362894" evidence="1">
    <location>
        <begin position="19"/>
        <end position="186"/>
    </location>
</feature>
<name>A0AA38UIV1_9AGAR</name>
<protein>
    <submittedName>
        <fullName evidence="2">Uncharacterized protein</fullName>
    </submittedName>
</protein>
<proteinExistence type="predicted"/>
<feature type="signal peptide" evidence="1">
    <location>
        <begin position="1"/>
        <end position="18"/>
    </location>
</feature>
<evidence type="ECO:0000313" key="3">
    <source>
        <dbReference type="Proteomes" id="UP001163846"/>
    </source>
</evidence>
<keyword evidence="1" id="KW-0732">Signal</keyword>
<evidence type="ECO:0000256" key="1">
    <source>
        <dbReference type="SAM" id="SignalP"/>
    </source>
</evidence>
<keyword evidence="3" id="KW-1185">Reference proteome</keyword>
<comment type="caution">
    <text evidence="2">The sequence shown here is derived from an EMBL/GenBank/DDBJ whole genome shotgun (WGS) entry which is preliminary data.</text>
</comment>
<evidence type="ECO:0000313" key="2">
    <source>
        <dbReference type="EMBL" id="KAJ3842551.1"/>
    </source>
</evidence>